<name>A0ABQ9W560_SAGOE</name>
<evidence type="ECO:0000313" key="2">
    <source>
        <dbReference type="EMBL" id="KAK2116759.1"/>
    </source>
</evidence>
<comment type="caution">
    <text evidence="2">The sequence shown here is derived from an EMBL/GenBank/DDBJ whole genome shotgun (WGS) entry which is preliminary data.</text>
</comment>
<sequence>METPAAQQLHRLLLMSGSQLLFPWVFWAGSRGKARGGGWFRGQSEVGTGCMSVLVDVPVGGHDEKLRRRCMSDDCPSPLIPTDLRPLPDVAMTGTCTRECSEFGHSDTCWMPGQSSPSRRTKSSALKLSTFVPYQDRGGQEPAGAGSPSPPEDRNTKTAPVRLLPSYSAFSHSSHDSCKDSATLEEIPLTQTSDFPPAATPASAQTAKREIYL</sequence>
<gene>
    <name evidence="2" type="ORF">P7K49_003645</name>
</gene>
<protein>
    <recommendedName>
        <fullName evidence="4">Protocadherin-9</fullName>
    </recommendedName>
</protein>
<accession>A0ABQ9W560</accession>
<organism evidence="2 3">
    <name type="scientific">Saguinus oedipus</name>
    <name type="common">Cotton-top tamarin</name>
    <name type="synonym">Oedipomidas oedipus</name>
    <dbReference type="NCBI Taxonomy" id="9490"/>
    <lineage>
        <taxon>Eukaryota</taxon>
        <taxon>Metazoa</taxon>
        <taxon>Chordata</taxon>
        <taxon>Craniata</taxon>
        <taxon>Vertebrata</taxon>
        <taxon>Euteleostomi</taxon>
        <taxon>Mammalia</taxon>
        <taxon>Eutheria</taxon>
        <taxon>Euarchontoglires</taxon>
        <taxon>Primates</taxon>
        <taxon>Haplorrhini</taxon>
        <taxon>Platyrrhini</taxon>
        <taxon>Cebidae</taxon>
        <taxon>Callitrichinae</taxon>
        <taxon>Saguinus</taxon>
    </lineage>
</organism>
<feature type="region of interest" description="Disordered" evidence="1">
    <location>
        <begin position="133"/>
        <end position="213"/>
    </location>
</feature>
<dbReference type="Proteomes" id="UP001266305">
    <property type="component" value="Unassembled WGS sequence"/>
</dbReference>
<evidence type="ECO:0008006" key="4">
    <source>
        <dbReference type="Google" id="ProtNLM"/>
    </source>
</evidence>
<proteinExistence type="predicted"/>
<dbReference type="EMBL" id="JASSZA010000002">
    <property type="protein sequence ID" value="KAK2116759.1"/>
    <property type="molecule type" value="Genomic_DNA"/>
</dbReference>
<keyword evidence="3" id="KW-1185">Reference proteome</keyword>
<reference evidence="2 3" key="1">
    <citation type="submission" date="2023-05" db="EMBL/GenBank/DDBJ databases">
        <title>B98-5 Cell Line De Novo Hybrid Assembly: An Optical Mapping Approach.</title>
        <authorList>
            <person name="Kananen K."/>
            <person name="Auerbach J.A."/>
            <person name="Kautto E."/>
            <person name="Blachly J.S."/>
        </authorList>
    </citation>
    <scope>NUCLEOTIDE SEQUENCE [LARGE SCALE GENOMIC DNA]</scope>
    <source>
        <strain evidence="2">B95-8</strain>
        <tissue evidence="2">Cell line</tissue>
    </source>
</reference>
<evidence type="ECO:0000313" key="3">
    <source>
        <dbReference type="Proteomes" id="UP001266305"/>
    </source>
</evidence>
<feature type="compositionally biased region" description="Low complexity" evidence="1">
    <location>
        <begin position="196"/>
        <end position="206"/>
    </location>
</feature>
<evidence type="ECO:0000256" key="1">
    <source>
        <dbReference type="SAM" id="MobiDB-lite"/>
    </source>
</evidence>